<dbReference type="AlphaFoldDB" id="A0A852VIM5"/>
<dbReference type="Proteomes" id="UP000564385">
    <property type="component" value="Unassembled WGS sequence"/>
</dbReference>
<dbReference type="GO" id="GO:0019619">
    <property type="term" value="P:3,4-dihydroxybenzoate catabolic process"/>
    <property type="evidence" value="ECO:0007669"/>
    <property type="project" value="InterPro"/>
</dbReference>
<gene>
    <name evidence="3" type="ORF">HDF08_003649</name>
</gene>
<dbReference type="PANTHER" id="PTHR43172">
    <property type="entry name" value="ADENYLOSUCCINATE LYASE"/>
    <property type="match status" value="1"/>
</dbReference>
<dbReference type="SMART" id="SM00998">
    <property type="entry name" value="ADSL_C"/>
    <property type="match status" value="1"/>
</dbReference>
<dbReference type="InterPro" id="IPR022761">
    <property type="entry name" value="Fumarate_lyase_N"/>
</dbReference>
<dbReference type="SUPFAM" id="SSF48557">
    <property type="entry name" value="L-aspartase-like"/>
    <property type="match status" value="1"/>
</dbReference>
<comment type="caution">
    <text evidence="3">The sequence shown here is derived from an EMBL/GenBank/DDBJ whole genome shotgun (WGS) entry which is preliminary data.</text>
</comment>
<feature type="domain" description="Adenylosuccinate lyase C-terminal" evidence="2">
    <location>
        <begin position="366"/>
        <end position="445"/>
    </location>
</feature>
<sequence length="451" mass="48871">MALNSPTRIYDPLFATPEIAAVFSGRGQVEQMLRFEWALAVALEEACVIPVGVSKAIEAVTVDTLDLDEIALGAVNAGNLAIPFISSLKSYVLEHSPSLVEYIHWGATSQDVLDTAKVLQARETIRLLQIDLDGISDELVVLVQKHALTLLPGRTWLQHGPPVTWGLKLAGWLDALQRHRVRLKEASARCIVLQFGGAVGTLAALGELGPPVTRRLAHALDLPEPSMPWHTHRDRFAELATTLGLLAGTLGKIGRDFSLLMQTEIAEVLEPAGENRGTSSTMPHKRNPVYSSILLATAVRVPGLVSTMLSAMVQEHERGLGGWQAEWETLDELFRLTAGSLRAARHVVSDCAVNEDLMRQHLAAIGGVALSEAVSFALARKIGRSPAHRLLAQVTRAALDHRLTLREALLKSTEVCNQLSVEEIDLALDPGRYLGSTSTFIANVIAAEERG</sequence>
<comment type="similarity">
    <text evidence="1">Belongs to the class-II fumarase/aspartase family.</text>
</comment>
<dbReference type="PANTHER" id="PTHR43172:SF2">
    <property type="entry name" value="ADENYLOSUCCINATE LYASE C-TERMINAL DOMAIN-CONTAINING PROTEIN"/>
    <property type="match status" value="1"/>
</dbReference>
<dbReference type="EC" id="5.5.1.2" evidence="3"/>
<dbReference type="Pfam" id="PF00206">
    <property type="entry name" value="Lyase_1"/>
    <property type="match status" value="1"/>
</dbReference>
<protein>
    <submittedName>
        <fullName evidence="3">3-carboxy-cis,cis-muconate cycloisomerase</fullName>
        <ecNumber evidence="3">5.5.1.2</ecNumber>
    </submittedName>
</protein>
<dbReference type="Pfam" id="PF10397">
    <property type="entry name" value="ADSL_C"/>
    <property type="match status" value="1"/>
</dbReference>
<accession>A0A852VIM5</accession>
<dbReference type="InterPro" id="IPR008948">
    <property type="entry name" value="L-Aspartase-like"/>
</dbReference>
<evidence type="ECO:0000259" key="2">
    <source>
        <dbReference type="SMART" id="SM00998"/>
    </source>
</evidence>
<proteinExistence type="inferred from homology"/>
<reference evidence="3 4" key="1">
    <citation type="submission" date="2020-07" db="EMBL/GenBank/DDBJ databases">
        <title>Genomic Encyclopedia of Type Strains, Phase IV (KMG-V): Genome sequencing to study the core and pangenomes of soil and plant-associated prokaryotes.</title>
        <authorList>
            <person name="Whitman W."/>
        </authorList>
    </citation>
    <scope>NUCLEOTIDE SEQUENCE [LARGE SCALE GENOMIC DNA]</scope>
    <source>
        <strain evidence="3 4">M8UP22</strain>
    </source>
</reference>
<keyword evidence="3" id="KW-0413">Isomerase</keyword>
<evidence type="ECO:0000256" key="1">
    <source>
        <dbReference type="ARBA" id="ARBA00034772"/>
    </source>
</evidence>
<dbReference type="EMBL" id="JACCCU010000002">
    <property type="protein sequence ID" value="NYF91547.1"/>
    <property type="molecule type" value="Genomic_DNA"/>
</dbReference>
<organism evidence="3 4">
    <name type="scientific">Tunturiibacter lichenicola</name>
    <dbReference type="NCBI Taxonomy" id="2051959"/>
    <lineage>
        <taxon>Bacteria</taxon>
        <taxon>Pseudomonadati</taxon>
        <taxon>Acidobacteriota</taxon>
        <taxon>Terriglobia</taxon>
        <taxon>Terriglobales</taxon>
        <taxon>Acidobacteriaceae</taxon>
        <taxon>Tunturiibacter</taxon>
    </lineage>
</organism>
<evidence type="ECO:0000313" key="4">
    <source>
        <dbReference type="Proteomes" id="UP000564385"/>
    </source>
</evidence>
<dbReference type="Gene3D" id="1.20.200.10">
    <property type="entry name" value="Fumarase/aspartase (Central domain)"/>
    <property type="match status" value="1"/>
</dbReference>
<name>A0A852VIM5_9BACT</name>
<dbReference type="InterPro" id="IPR012789">
    <property type="entry name" value="Protocat_PcaB-like"/>
</dbReference>
<dbReference type="CDD" id="cd01597">
    <property type="entry name" value="pCLME"/>
    <property type="match status" value="1"/>
</dbReference>
<dbReference type="InterPro" id="IPR000362">
    <property type="entry name" value="Fumarate_lyase_fam"/>
</dbReference>
<dbReference type="PRINTS" id="PR00145">
    <property type="entry name" value="ARGSUCLYASE"/>
</dbReference>
<dbReference type="NCBIfam" id="TIGR02426">
    <property type="entry name" value="protocat_pcaB"/>
    <property type="match status" value="1"/>
</dbReference>
<dbReference type="InterPro" id="IPR019468">
    <property type="entry name" value="AdenyloSucc_lyase_C"/>
</dbReference>
<dbReference type="PRINTS" id="PR00149">
    <property type="entry name" value="FUMRATELYASE"/>
</dbReference>
<dbReference type="GO" id="GO:0047472">
    <property type="term" value="F:3-carboxy-cis,cis-muconate cycloisomerase activity"/>
    <property type="evidence" value="ECO:0007669"/>
    <property type="project" value="UniProtKB-EC"/>
</dbReference>
<dbReference type="Gene3D" id="1.10.40.30">
    <property type="entry name" value="Fumarase/aspartase (C-terminal domain)"/>
    <property type="match status" value="1"/>
</dbReference>
<evidence type="ECO:0000313" key="3">
    <source>
        <dbReference type="EMBL" id="NYF91547.1"/>
    </source>
</evidence>